<evidence type="ECO:0000256" key="8">
    <source>
        <dbReference type="ARBA" id="ARBA00023054"/>
    </source>
</evidence>
<evidence type="ECO:0000256" key="9">
    <source>
        <dbReference type="ARBA" id="ARBA00023069"/>
    </source>
</evidence>
<evidence type="ECO:0000256" key="6">
    <source>
        <dbReference type="ARBA" id="ARBA00022846"/>
    </source>
</evidence>
<dbReference type="InterPro" id="IPR056290">
    <property type="entry name" value="CEPT76/DRC7_peptidase-like_dom"/>
</dbReference>
<evidence type="ECO:0000256" key="3">
    <source>
        <dbReference type="ARBA" id="ARBA00021303"/>
    </source>
</evidence>
<evidence type="ECO:0000256" key="13">
    <source>
        <dbReference type="ARBA" id="ARBA00031733"/>
    </source>
</evidence>
<sequence length="741" mass="88263">MKPMQQNKIITLIMIENKIKFQCKITNKNKCFIIKYFTYLPKQVRSPTWVQKFRKGNCFECATFLTSLLLGQGYNAFVVSGYASREQALCDLTRRSCPYIPQPEKKFQEDTIRPEITKYKLNLNVEYKNQFLSESEEEKARKLQEKLLIAEKEQQNLIEELEQLPIDEYWGHRIHAWVAILPELGGLRDEEIPCPLFIEPTTGVSYEVTDDDTAQLYLGVESIWNDQNYWVNMQVSVQSCVNIEWDLMKVELWEHLLPGEPWTTHAGEIDEESAMRQEKHLDMPLSYVNQINISEEEFEKRFPNGMKIVLYKKTKVEFYAPYIQTDGLIQRITTYDNDMNPIDIYENYRNRSDNLIESRRNMVDGTVIDYYTRGRVDQCKEHRYFLLNNINVDSERILDFYYVARFDGLSKFEMHPTYLTQHFVDRDDFLYYRFDQLENRHVEFLQDKKGETQDIHYRHISKIVEKFNRDERIKASKNIAIREFAIDDNEIHLTYHYYPGNFTRALRTYIKPPLAERGERLDLNPAMTHGYNPLNEPDKALDLLYELDAQLKEEDISISQVRAAEKEMFSFLEIRKSEYLTPKLLISIYDKLRESESLIEALKKQSLKDITEEINYLKPYLARLGNPSELSEAEAYLIQYACIRDYKQLLIRRANKILHEFEKYSQELVKTQALILQEEDLTREEEEKILEKINEISFYLQTLENRLNRHRDLVPIKYKMLMNNLQQNPHLAIIKESLMYF</sequence>
<feature type="coiled-coil region" evidence="14">
    <location>
        <begin position="133"/>
        <end position="164"/>
    </location>
</feature>
<evidence type="ECO:0000313" key="18">
    <source>
        <dbReference type="EMBL" id="PBC33934.1"/>
    </source>
</evidence>
<evidence type="ECO:0000259" key="17">
    <source>
        <dbReference type="Pfam" id="PF24671"/>
    </source>
</evidence>
<dbReference type="Proteomes" id="UP000242457">
    <property type="component" value="Unassembled WGS sequence"/>
</dbReference>
<keyword evidence="5" id="KW-0221">Differentiation</keyword>
<dbReference type="OrthoDB" id="10262874at2759"/>
<dbReference type="STRING" id="94128.A0A2A3ER08"/>
<gene>
    <name evidence="18" type="ORF">APICC_06588</name>
</gene>
<proteinExistence type="inferred from homology"/>
<comment type="similarity">
    <text evidence="2">Belongs to the DRC7 family.</text>
</comment>
<dbReference type="Pfam" id="PF24656">
    <property type="entry name" value="CEPT76_peptidase"/>
    <property type="match status" value="1"/>
</dbReference>
<keyword evidence="11" id="KW-0966">Cell projection</keyword>
<evidence type="ECO:0000313" key="19">
    <source>
        <dbReference type="Proteomes" id="UP000242457"/>
    </source>
</evidence>
<dbReference type="InterPro" id="IPR033551">
    <property type="entry name" value="DRC7/lobo"/>
</dbReference>
<dbReference type="Pfam" id="PF24667">
    <property type="entry name" value="MORN_DRC7"/>
    <property type="match status" value="1"/>
</dbReference>
<evidence type="ECO:0000256" key="5">
    <source>
        <dbReference type="ARBA" id="ARBA00022782"/>
    </source>
</evidence>
<dbReference type="AlphaFoldDB" id="A0A2A3ER08"/>
<reference evidence="18 19" key="1">
    <citation type="submission" date="2014-07" db="EMBL/GenBank/DDBJ databases">
        <title>Genomic and transcriptomic analysis on Apis cerana provide comprehensive insights into honey bee biology.</title>
        <authorList>
            <person name="Diao Q."/>
            <person name="Sun L."/>
            <person name="Zheng H."/>
            <person name="Zheng H."/>
            <person name="Xu S."/>
            <person name="Wang S."/>
            <person name="Zeng Z."/>
            <person name="Hu F."/>
            <person name="Su S."/>
            <person name="Wu J."/>
        </authorList>
    </citation>
    <scope>NUCLEOTIDE SEQUENCE [LARGE SCALE GENOMIC DNA]</scope>
    <source>
        <tissue evidence="18">Pupae without intestine</tissue>
    </source>
</reference>
<protein>
    <recommendedName>
        <fullName evidence="3">Dynein regulatory complex subunit 7</fullName>
    </recommendedName>
    <alternativeName>
        <fullName evidence="12">Coiled-coil domain-containing protein 135</fullName>
    </alternativeName>
    <alternativeName>
        <fullName evidence="13">Coiled-coil domain-containing protein lobo homolog</fullName>
    </alternativeName>
</protein>
<evidence type="ECO:0000259" key="16">
    <source>
        <dbReference type="Pfam" id="PF24667"/>
    </source>
</evidence>
<dbReference type="GO" id="GO:0030154">
    <property type="term" value="P:cell differentiation"/>
    <property type="evidence" value="ECO:0007669"/>
    <property type="project" value="UniProtKB-KW"/>
</dbReference>
<comment type="subcellular location">
    <subcellularLocation>
        <location evidence="1">Cytoplasm</location>
        <location evidence="1">Cytoskeleton</location>
        <location evidence="1">Flagellum axoneme</location>
    </subcellularLocation>
</comment>
<name>A0A2A3ER08_APICC</name>
<dbReference type="GO" id="GO:0007283">
    <property type="term" value="P:spermatogenesis"/>
    <property type="evidence" value="ECO:0007669"/>
    <property type="project" value="UniProtKB-KW"/>
</dbReference>
<keyword evidence="19" id="KW-1185">Reference proteome</keyword>
<accession>A0A2A3ER08</accession>
<evidence type="ECO:0000256" key="11">
    <source>
        <dbReference type="ARBA" id="ARBA00023273"/>
    </source>
</evidence>
<keyword evidence="9" id="KW-0969">Cilium</keyword>
<dbReference type="SUPFAM" id="SSF54001">
    <property type="entry name" value="Cysteine proteinases"/>
    <property type="match status" value="1"/>
</dbReference>
<dbReference type="PANTHER" id="PTHR35249">
    <property type="entry name" value="DYNEIN REGULATORY COMPLEX SUBUNIT 7"/>
    <property type="match status" value="1"/>
</dbReference>
<keyword evidence="8 14" id="KW-0175">Coiled coil</keyword>
<keyword evidence="4" id="KW-0963">Cytoplasm</keyword>
<evidence type="ECO:0000256" key="4">
    <source>
        <dbReference type="ARBA" id="ARBA00022490"/>
    </source>
</evidence>
<dbReference type="Pfam" id="PF24671">
    <property type="entry name" value="DRC7_C"/>
    <property type="match status" value="1"/>
</dbReference>
<feature type="domain" description="Dynein regulatory complex subunit 7 C-terminal" evidence="17">
    <location>
        <begin position="629"/>
        <end position="733"/>
    </location>
</feature>
<dbReference type="EMBL" id="KZ288194">
    <property type="protein sequence ID" value="PBC33934.1"/>
    <property type="molecule type" value="Genomic_DNA"/>
</dbReference>
<feature type="domain" description="CEP76/DRC7 peptidase-like" evidence="15">
    <location>
        <begin position="195"/>
        <end position="256"/>
    </location>
</feature>
<evidence type="ECO:0000256" key="10">
    <source>
        <dbReference type="ARBA" id="ARBA00023212"/>
    </source>
</evidence>
<keyword evidence="10" id="KW-0206">Cytoskeleton</keyword>
<keyword evidence="7" id="KW-0744">Spermatogenesis</keyword>
<evidence type="ECO:0000259" key="15">
    <source>
        <dbReference type="Pfam" id="PF24656"/>
    </source>
</evidence>
<dbReference type="InterPro" id="IPR038765">
    <property type="entry name" value="Papain-like_cys_pep_sf"/>
</dbReference>
<organism evidence="18 19">
    <name type="scientific">Apis cerana cerana</name>
    <name type="common">Oriental honeybee</name>
    <dbReference type="NCBI Taxonomy" id="94128"/>
    <lineage>
        <taxon>Eukaryota</taxon>
        <taxon>Metazoa</taxon>
        <taxon>Ecdysozoa</taxon>
        <taxon>Arthropoda</taxon>
        <taxon>Hexapoda</taxon>
        <taxon>Insecta</taxon>
        <taxon>Pterygota</taxon>
        <taxon>Neoptera</taxon>
        <taxon>Endopterygota</taxon>
        <taxon>Hymenoptera</taxon>
        <taxon>Apocrita</taxon>
        <taxon>Aculeata</taxon>
        <taxon>Apoidea</taxon>
        <taxon>Anthophila</taxon>
        <taxon>Apidae</taxon>
        <taxon>Apis</taxon>
    </lineage>
</organism>
<feature type="domain" description="Dynein regulatory complex subunit 7 MORN" evidence="16">
    <location>
        <begin position="303"/>
        <end position="587"/>
    </location>
</feature>
<evidence type="ECO:0000256" key="2">
    <source>
        <dbReference type="ARBA" id="ARBA00010738"/>
    </source>
</evidence>
<dbReference type="GO" id="GO:0031514">
    <property type="term" value="C:motile cilium"/>
    <property type="evidence" value="ECO:0007669"/>
    <property type="project" value="TreeGrafter"/>
</dbReference>
<dbReference type="PANTHER" id="PTHR35249:SF2">
    <property type="entry name" value="DYNEIN REGULATORY COMPLEX SUBUNIT 7"/>
    <property type="match status" value="1"/>
</dbReference>
<dbReference type="InterPro" id="IPR056291">
    <property type="entry name" value="MORN_DRC7"/>
</dbReference>
<evidence type="ECO:0000256" key="12">
    <source>
        <dbReference type="ARBA" id="ARBA00031627"/>
    </source>
</evidence>
<evidence type="ECO:0000256" key="14">
    <source>
        <dbReference type="SAM" id="Coils"/>
    </source>
</evidence>
<dbReference type="GO" id="GO:0030317">
    <property type="term" value="P:flagellated sperm motility"/>
    <property type="evidence" value="ECO:0007669"/>
    <property type="project" value="TreeGrafter"/>
</dbReference>
<dbReference type="InterPro" id="IPR056292">
    <property type="entry name" value="DRC7_C"/>
</dbReference>
<keyword evidence="6" id="KW-0282">Flagellum</keyword>
<evidence type="ECO:0000256" key="1">
    <source>
        <dbReference type="ARBA" id="ARBA00004611"/>
    </source>
</evidence>
<evidence type="ECO:0000256" key="7">
    <source>
        <dbReference type="ARBA" id="ARBA00022871"/>
    </source>
</evidence>